<protein>
    <recommendedName>
        <fullName evidence="2">adenosylhomocysteine nucleosidase</fullName>
        <ecNumber evidence="2">3.2.2.9</ecNumber>
    </recommendedName>
</protein>
<sequence>MYIGIISAMKEEIQALLNELQIEKKVIRGMRTYYQGILFDRKVILVFSRWGKVASATTATQLLNEFEIDEILFTGVAGAIHPDIYIGDIIIGSELYQHDMNGSPLVKTFEIPLLGKSAFRTSIEKRNALLKATETFLLEKYKFLTKKQLADFDIKNPKMHVGDIASGDQFISSSKQSQAILIGLPSVICVEMEGAAVAQVCYEYKVPFSIIRTISDNANHNAHIDFPKFAKDIASIYALGILKNYLG</sequence>
<dbReference type="GO" id="GO:0008782">
    <property type="term" value="F:adenosylhomocysteine nucleosidase activity"/>
    <property type="evidence" value="ECO:0007669"/>
    <property type="project" value="UniProtKB-EC"/>
</dbReference>
<organism evidence="7 8">
    <name type="scientific">Lutimonas vermicola</name>
    <dbReference type="NCBI Taxonomy" id="414288"/>
    <lineage>
        <taxon>Bacteria</taxon>
        <taxon>Pseudomonadati</taxon>
        <taxon>Bacteroidota</taxon>
        <taxon>Flavobacteriia</taxon>
        <taxon>Flavobacteriales</taxon>
        <taxon>Flavobacteriaceae</taxon>
        <taxon>Lutimonas</taxon>
    </lineage>
</organism>
<evidence type="ECO:0000256" key="3">
    <source>
        <dbReference type="ARBA" id="ARBA00022605"/>
    </source>
</evidence>
<dbReference type="CDD" id="cd09008">
    <property type="entry name" value="MTAN"/>
    <property type="match status" value="1"/>
</dbReference>
<dbReference type="EC" id="3.2.2.9" evidence="2"/>
<feature type="domain" description="Nucleoside phosphorylase" evidence="6">
    <location>
        <begin position="3"/>
        <end position="242"/>
    </location>
</feature>
<keyword evidence="4 7" id="KW-0378">Hydrolase</keyword>
<reference evidence="7 8" key="1">
    <citation type="submission" date="2024-04" db="EMBL/GenBank/DDBJ databases">
        <title>whole genome sequencing of Lutimonas vermicola strain IMCC1616.</title>
        <authorList>
            <person name="Bae S.S."/>
        </authorList>
    </citation>
    <scope>NUCLEOTIDE SEQUENCE [LARGE SCALE GENOMIC DNA]</scope>
    <source>
        <strain evidence="7 8">IMCC1616</strain>
    </source>
</reference>
<comment type="pathway">
    <text evidence="1">Amino-acid biosynthesis; L-methionine biosynthesis via salvage pathway; S-methyl-5-thio-alpha-D-ribose 1-phosphate from S-methyl-5'-thioadenosine (hydrolase route): step 1/2.</text>
</comment>
<dbReference type="RefSeq" id="WP_342158207.1">
    <property type="nucleotide sequence ID" value="NZ_JBCDNA010000001.1"/>
</dbReference>
<dbReference type="NCBIfam" id="NF004079">
    <property type="entry name" value="PRK05584.1"/>
    <property type="match status" value="1"/>
</dbReference>
<dbReference type="InterPro" id="IPR035994">
    <property type="entry name" value="Nucleoside_phosphorylase_sf"/>
</dbReference>
<dbReference type="Gene3D" id="3.40.50.1580">
    <property type="entry name" value="Nucleoside phosphorylase domain"/>
    <property type="match status" value="1"/>
</dbReference>
<evidence type="ECO:0000256" key="1">
    <source>
        <dbReference type="ARBA" id="ARBA00004945"/>
    </source>
</evidence>
<dbReference type="EMBL" id="JBCDNA010000001">
    <property type="protein sequence ID" value="MEL4454626.1"/>
    <property type="molecule type" value="Genomic_DNA"/>
</dbReference>
<dbReference type="NCBIfam" id="TIGR01704">
    <property type="entry name" value="MTA_SAH-Nsdase"/>
    <property type="match status" value="1"/>
</dbReference>
<gene>
    <name evidence="7" type="ORF">AABB81_01870</name>
</gene>
<keyword evidence="7" id="KW-0326">Glycosidase</keyword>
<dbReference type="Proteomes" id="UP001474120">
    <property type="component" value="Unassembled WGS sequence"/>
</dbReference>
<evidence type="ECO:0000259" key="6">
    <source>
        <dbReference type="Pfam" id="PF01048"/>
    </source>
</evidence>
<comment type="caution">
    <text evidence="7">The sequence shown here is derived from an EMBL/GenBank/DDBJ whole genome shotgun (WGS) entry which is preliminary data.</text>
</comment>
<keyword evidence="5" id="KW-0486">Methionine biosynthesis</keyword>
<name>A0ABU9KWR2_9FLAO</name>
<evidence type="ECO:0000313" key="8">
    <source>
        <dbReference type="Proteomes" id="UP001474120"/>
    </source>
</evidence>
<accession>A0ABU9KWR2</accession>
<evidence type="ECO:0000256" key="4">
    <source>
        <dbReference type="ARBA" id="ARBA00022801"/>
    </source>
</evidence>
<dbReference type="InterPro" id="IPR010049">
    <property type="entry name" value="MTA_SAH_Nsdase"/>
</dbReference>
<dbReference type="Pfam" id="PF01048">
    <property type="entry name" value="PNP_UDP_1"/>
    <property type="match status" value="1"/>
</dbReference>
<evidence type="ECO:0000313" key="7">
    <source>
        <dbReference type="EMBL" id="MEL4454626.1"/>
    </source>
</evidence>
<dbReference type="SUPFAM" id="SSF53167">
    <property type="entry name" value="Purine and uridine phosphorylases"/>
    <property type="match status" value="1"/>
</dbReference>
<dbReference type="PANTHER" id="PTHR46832">
    <property type="entry name" value="5'-METHYLTHIOADENOSINE/S-ADENOSYLHOMOCYSTEINE NUCLEOSIDASE"/>
    <property type="match status" value="1"/>
</dbReference>
<evidence type="ECO:0000256" key="2">
    <source>
        <dbReference type="ARBA" id="ARBA00011974"/>
    </source>
</evidence>
<keyword evidence="3" id="KW-0028">Amino-acid biosynthesis</keyword>
<evidence type="ECO:0000256" key="5">
    <source>
        <dbReference type="ARBA" id="ARBA00023167"/>
    </source>
</evidence>
<proteinExistence type="predicted"/>
<keyword evidence="8" id="KW-1185">Reference proteome</keyword>
<dbReference type="InterPro" id="IPR000845">
    <property type="entry name" value="Nucleoside_phosphorylase_d"/>
</dbReference>
<dbReference type="PANTHER" id="PTHR46832:SF1">
    <property type="entry name" value="5'-METHYLTHIOADENOSINE_S-ADENOSYLHOMOCYSTEINE NUCLEOSIDASE"/>
    <property type="match status" value="1"/>
</dbReference>